<evidence type="ECO:0000313" key="4">
    <source>
        <dbReference type="EMBL" id="MBB4964613.1"/>
    </source>
</evidence>
<feature type="compositionally biased region" description="Polar residues" evidence="2">
    <location>
        <begin position="167"/>
        <end position="176"/>
    </location>
</feature>
<proteinExistence type="inferred from homology"/>
<comment type="caution">
    <text evidence="4">The sequence shown here is derived from an EMBL/GenBank/DDBJ whole genome shotgun (WGS) entry which is preliminary data.</text>
</comment>
<evidence type="ECO:0000259" key="3">
    <source>
        <dbReference type="Pfam" id="PF00823"/>
    </source>
</evidence>
<dbReference type="SUPFAM" id="SSF140459">
    <property type="entry name" value="PE/PPE dimer-like"/>
    <property type="match status" value="1"/>
</dbReference>
<gene>
    <name evidence="4" type="ORF">F4559_001972</name>
</gene>
<evidence type="ECO:0000256" key="1">
    <source>
        <dbReference type="ARBA" id="ARBA00010652"/>
    </source>
</evidence>
<dbReference type="InterPro" id="IPR000030">
    <property type="entry name" value="PPE_dom"/>
</dbReference>
<accession>A0A7W7T123</accession>
<feature type="region of interest" description="Disordered" evidence="2">
    <location>
        <begin position="186"/>
        <end position="360"/>
    </location>
</feature>
<dbReference type="Pfam" id="PF00823">
    <property type="entry name" value="PPE"/>
    <property type="match status" value="1"/>
</dbReference>
<keyword evidence="5" id="KW-1185">Reference proteome</keyword>
<dbReference type="EMBL" id="JACHJS010000001">
    <property type="protein sequence ID" value="MBB4964613.1"/>
    <property type="molecule type" value="Genomic_DNA"/>
</dbReference>
<feature type="compositionally biased region" description="Low complexity" evidence="2">
    <location>
        <begin position="311"/>
        <end position="333"/>
    </location>
</feature>
<dbReference type="Proteomes" id="UP000542674">
    <property type="component" value="Unassembled WGS sequence"/>
</dbReference>
<name>A0A7W7T123_9PSEU</name>
<comment type="similarity">
    <text evidence="1">Belongs to the mycobacterial PPE family.</text>
</comment>
<evidence type="ECO:0000313" key="5">
    <source>
        <dbReference type="Proteomes" id="UP000542674"/>
    </source>
</evidence>
<feature type="domain" description="PPE" evidence="3">
    <location>
        <begin position="23"/>
        <end position="101"/>
    </location>
</feature>
<feature type="compositionally biased region" description="Low complexity" evidence="2">
    <location>
        <begin position="192"/>
        <end position="230"/>
    </location>
</feature>
<dbReference type="InterPro" id="IPR038332">
    <property type="entry name" value="PPE_sf"/>
</dbReference>
<protein>
    <recommendedName>
        <fullName evidence="3">PPE domain-containing protein</fullName>
    </recommendedName>
</protein>
<evidence type="ECO:0000256" key="2">
    <source>
        <dbReference type="SAM" id="MobiDB-lite"/>
    </source>
</evidence>
<dbReference type="Gene3D" id="1.20.1260.20">
    <property type="entry name" value="PPE superfamily"/>
    <property type="match status" value="1"/>
</dbReference>
<dbReference type="RefSeq" id="WP_184667756.1">
    <property type="nucleotide sequence ID" value="NZ_BAABAI010000031.1"/>
</dbReference>
<feature type="compositionally biased region" description="Basic and acidic residues" evidence="2">
    <location>
        <begin position="246"/>
        <end position="263"/>
    </location>
</feature>
<sequence>MAHEDLRRLVVENFDPGEAGGMADVWHRLAATFTQVAVDLRLMVTRSESGWTGEAAEAARAALTRFGEFAGRTGDHFATTARAAEDQITVAVEANRRMPEPVPFDPRGMFRDAVGSGNPLSLLALPLTIPHRKALSDEAKQEAVRVLLTRDEAMRGTASTLPELGTPPTTSDDQGVTTASITAVDGFHARTDPVGTVPGGTTPAGTTPTGTTPTGTDPTGTTPGRTVPGATPEPDPTTPGAGRPGPGRDDDTTTPEQRADQDTTRTQSARSEAAPAEVRSGDRPGETRSGPAVGVVPMGGRPGGGPPVRPRLPAGGTAVIREPGARAAAARIAGPPPARPGAAPLAPVPPGGPVARAEDREHTNRYLVATDEYYLDPRLVAPSTIGEE</sequence>
<feature type="region of interest" description="Disordered" evidence="2">
    <location>
        <begin position="157"/>
        <end position="176"/>
    </location>
</feature>
<organism evidence="4 5">
    <name type="scientific">Saccharothrix violaceirubra</name>
    <dbReference type="NCBI Taxonomy" id="413306"/>
    <lineage>
        <taxon>Bacteria</taxon>
        <taxon>Bacillati</taxon>
        <taxon>Actinomycetota</taxon>
        <taxon>Actinomycetes</taxon>
        <taxon>Pseudonocardiales</taxon>
        <taxon>Pseudonocardiaceae</taxon>
        <taxon>Saccharothrix</taxon>
    </lineage>
</organism>
<reference evidence="4 5" key="1">
    <citation type="submission" date="2020-08" db="EMBL/GenBank/DDBJ databases">
        <title>Sequencing the genomes of 1000 actinobacteria strains.</title>
        <authorList>
            <person name="Klenk H.-P."/>
        </authorList>
    </citation>
    <scope>NUCLEOTIDE SEQUENCE [LARGE SCALE GENOMIC DNA]</scope>
    <source>
        <strain evidence="4 5">DSM 45084</strain>
    </source>
</reference>
<dbReference type="AlphaFoldDB" id="A0A7W7T123"/>
<feature type="compositionally biased region" description="Low complexity" evidence="2">
    <location>
        <begin position="290"/>
        <end position="299"/>
    </location>
</feature>